<feature type="domain" description="Peptidase M16 N-terminal" evidence="7">
    <location>
        <begin position="142"/>
        <end position="238"/>
    </location>
</feature>
<evidence type="ECO:0000256" key="4">
    <source>
        <dbReference type="ARBA" id="ARBA00022801"/>
    </source>
</evidence>
<evidence type="ECO:0000256" key="2">
    <source>
        <dbReference type="ARBA" id="ARBA00022670"/>
    </source>
</evidence>
<dbReference type="PANTHER" id="PTHR43690">
    <property type="entry name" value="NARDILYSIN"/>
    <property type="match status" value="1"/>
</dbReference>
<evidence type="ECO:0000256" key="1">
    <source>
        <dbReference type="ARBA" id="ARBA00007261"/>
    </source>
</evidence>
<proteinExistence type="inferred from homology"/>
<dbReference type="GO" id="GO:0006508">
    <property type="term" value="P:proteolysis"/>
    <property type="evidence" value="ECO:0007669"/>
    <property type="project" value="UniProtKB-KW"/>
</dbReference>
<keyword evidence="6" id="KW-0482">Metalloprotease</keyword>
<dbReference type="PANTHER" id="PTHR43690:SF17">
    <property type="entry name" value="PROTEIN YHJJ"/>
    <property type="match status" value="1"/>
</dbReference>
<keyword evidence="5" id="KW-0862">Zinc</keyword>
<dbReference type="PROSITE" id="PS00143">
    <property type="entry name" value="INSULINASE"/>
    <property type="match status" value="1"/>
</dbReference>
<dbReference type="InterPro" id="IPR011765">
    <property type="entry name" value="Pept_M16_N"/>
</dbReference>
<gene>
    <name evidence="8" type="ORF">METZ01_LOCUS320154</name>
</gene>
<dbReference type="Pfam" id="PF00675">
    <property type="entry name" value="Peptidase_M16"/>
    <property type="match status" value="2"/>
</dbReference>
<feature type="domain" description="Peptidase M16 N-terminal" evidence="7">
    <location>
        <begin position="43"/>
        <end position="86"/>
    </location>
</feature>
<evidence type="ECO:0000259" key="7">
    <source>
        <dbReference type="Pfam" id="PF00675"/>
    </source>
</evidence>
<sequence>MSLLLISLLIGFLATEDGRAQDQENDDLPVTEYRLPNGMQFIILEKSGSPTVSFVLQYQIGGINDKVEKTGTAHLLEHLLFKGTKNIGTLDPDKEALLLNQMDFLEDSILSLEDQGLPPPTVEELKTRLLKLEEQAQVYVVSNEFEQILSRNGARGLNASTDSESTKYYLELPSNRTELWFMLESERMTEPVFREFYKERDVVAEERRLRVETQPGNLLYETHLKAAFESHPYGEPVVGHMKDIENLTRQDV</sequence>
<organism evidence="8">
    <name type="scientific">marine metagenome</name>
    <dbReference type="NCBI Taxonomy" id="408172"/>
    <lineage>
        <taxon>unclassified sequences</taxon>
        <taxon>metagenomes</taxon>
        <taxon>ecological metagenomes</taxon>
    </lineage>
</organism>
<dbReference type="InterPro" id="IPR011249">
    <property type="entry name" value="Metalloenz_LuxS/M16"/>
</dbReference>
<dbReference type="GO" id="GO:0004222">
    <property type="term" value="F:metalloendopeptidase activity"/>
    <property type="evidence" value="ECO:0007669"/>
    <property type="project" value="InterPro"/>
</dbReference>
<dbReference type="InterPro" id="IPR001431">
    <property type="entry name" value="Pept_M16_Zn_BS"/>
</dbReference>
<dbReference type="InterPro" id="IPR050626">
    <property type="entry name" value="Peptidase_M16"/>
</dbReference>
<evidence type="ECO:0000256" key="3">
    <source>
        <dbReference type="ARBA" id="ARBA00022723"/>
    </source>
</evidence>
<evidence type="ECO:0000256" key="6">
    <source>
        <dbReference type="ARBA" id="ARBA00023049"/>
    </source>
</evidence>
<dbReference type="GO" id="GO:0046872">
    <property type="term" value="F:metal ion binding"/>
    <property type="evidence" value="ECO:0007669"/>
    <property type="project" value="UniProtKB-KW"/>
</dbReference>
<comment type="similarity">
    <text evidence="1">Belongs to the peptidase M16 family.</text>
</comment>
<dbReference type="AlphaFoldDB" id="A0A382P357"/>
<keyword evidence="2" id="KW-0645">Protease</keyword>
<name>A0A382P357_9ZZZZ</name>
<keyword evidence="4" id="KW-0378">Hydrolase</keyword>
<accession>A0A382P357</accession>
<evidence type="ECO:0000313" key="8">
    <source>
        <dbReference type="EMBL" id="SVC67300.1"/>
    </source>
</evidence>
<dbReference type="SUPFAM" id="SSF63411">
    <property type="entry name" value="LuxS/MPP-like metallohydrolase"/>
    <property type="match status" value="1"/>
</dbReference>
<reference evidence="8" key="1">
    <citation type="submission" date="2018-05" db="EMBL/GenBank/DDBJ databases">
        <authorList>
            <person name="Lanie J.A."/>
            <person name="Ng W.-L."/>
            <person name="Kazmierczak K.M."/>
            <person name="Andrzejewski T.M."/>
            <person name="Davidsen T.M."/>
            <person name="Wayne K.J."/>
            <person name="Tettelin H."/>
            <person name="Glass J.I."/>
            <person name="Rusch D."/>
            <person name="Podicherti R."/>
            <person name="Tsui H.-C.T."/>
            <person name="Winkler M.E."/>
        </authorList>
    </citation>
    <scope>NUCLEOTIDE SEQUENCE</scope>
</reference>
<dbReference type="Gene3D" id="3.30.830.10">
    <property type="entry name" value="Metalloenzyme, LuxS/M16 peptidase-like"/>
    <property type="match status" value="2"/>
</dbReference>
<dbReference type="EMBL" id="UINC01104277">
    <property type="protein sequence ID" value="SVC67300.1"/>
    <property type="molecule type" value="Genomic_DNA"/>
</dbReference>
<keyword evidence="3" id="KW-0479">Metal-binding</keyword>
<protein>
    <recommendedName>
        <fullName evidence="7">Peptidase M16 N-terminal domain-containing protein</fullName>
    </recommendedName>
</protein>
<feature type="non-terminal residue" evidence="8">
    <location>
        <position position="252"/>
    </location>
</feature>
<evidence type="ECO:0000256" key="5">
    <source>
        <dbReference type="ARBA" id="ARBA00022833"/>
    </source>
</evidence>